<organism evidence="1 2">
    <name type="scientific">Flavobacterium humi</name>
    <dbReference type="NCBI Taxonomy" id="2562683"/>
    <lineage>
        <taxon>Bacteria</taxon>
        <taxon>Pseudomonadati</taxon>
        <taxon>Bacteroidota</taxon>
        <taxon>Flavobacteriia</taxon>
        <taxon>Flavobacteriales</taxon>
        <taxon>Flavobacteriaceae</taxon>
        <taxon>Flavobacterium</taxon>
    </lineage>
</organism>
<dbReference type="EMBL" id="SRLH01000002">
    <property type="protein sequence ID" value="TGD59148.1"/>
    <property type="molecule type" value="Genomic_DNA"/>
</dbReference>
<gene>
    <name evidence="1" type="ORF">E4635_04670</name>
</gene>
<dbReference type="OrthoDB" id="680581at2"/>
<evidence type="ECO:0000313" key="2">
    <source>
        <dbReference type="Proteomes" id="UP000297407"/>
    </source>
</evidence>
<keyword evidence="2" id="KW-1185">Reference proteome</keyword>
<name>A0A4Z0LBB7_9FLAO</name>
<accession>A0A4Z0LBB7</accession>
<reference evidence="1 2" key="1">
    <citation type="submission" date="2019-04" db="EMBL/GenBank/DDBJ databases">
        <title>Flavobacterium sp. strain DS2-A Genome sequencing and assembly.</title>
        <authorList>
            <person name="Kim I."/>
        </authorList>
    </citation>
    <scope>NUCLEOTIDE SEQUENCE [LARGE SCALE GENOMIC DNA]</scope>
    <source>
        <strain evidence="1 2">DS2-A</strain>
    </source>
</reference>
<dbReference type="RefSeq" id="WP_135525458.1">
    <property type="nucleotide sequence ID" value="NZ_SRLH01000002.1"/>
</dbReference>
<dbReference type="AlphaFoldDB" id="A0A4Z0LBB7"/>
<sequence length="72" mass="8563">MKTEKELNSDILELTMSIKKNYPELTKYLKEMQVTLPDNTKPEITVKILQEYYDSLNEMLDKYAENNHLSLH</sequence>
<dbReference type="Proteomes" id="UP000297407">
    <property type="component" value="Unassembled WGS sequence"/>
</dbReference>
<comment type="caution">
    <text evidence="1">The sequence shown here is derived from an EMBL/GenBank/DDBJ whole genome shotgun (WGS) entry which is preliminary data.</text>
</comment>
<evidence type="ECO:0000313" key="1">
    <source>
        <dbReference type="EMBL" id="TGD59148.1"/>
    </source>
</evidence>
<proteinExistence type="predicted"/>
<protein>
    <submittedName>
        <fullName evidence="1">Uncharacterized protein</fullName>
    </submittedName>
</protein>